<proteinExistence type="predicted"/>
<feature type="transmembrane region" description="Helical" evidence="1">
    <location>
        <begin position="6"/>
        <end position="29"/>
    </location>
</feature>
<comment type="caution">
    <text evidence="2">The sequence shown here is derived from an EMBL/GenBank/DDBJ whole genome shotgun (WGS) entry which is preliminary data.</text>
</comment>
<dbReference type="AlphaFoldDB" id="A0A9X2Z1L9"/>
<dbReference type="Proteomes" id="UP001155034">
    <property type="component" value="Unassembled WGS sequence"/>
</dbReference>
<keyword evidence="1" id="KW-1133">Transmembrane helix</keyword>
<dbReference type="EMBL" id="JANTYZ010000023">
    <property type="protein sequence ID" value="MCS3866844.1"/>
    <property type="molecule type" value="Genomic_DNA"/>
</dbReference>
<dbReference type="RefSeq" id="WP_259084281.1">
    <property type="nucleotide sequence ID" value="NZ_JANTYZ010000023.1"/>
</dbReference>
<keyword evidence="1" id="KW-0812">Transmembrane</keyword>
<protein>
    <submittedName>
        <fullName evidence="2">Uncharacterized protein</fullName>
    </submittedName>
</protein>
<reference evidence="2" key="1">
    <citation type="submission" date="2022-08" db="EMBL/GenBank/DDBJ databases">
        <title>Genomic Encyclopedia of Type Strains, Phase V (KMG-V): Genome sequencing to study the core and pangenomes of soil and plant-associated prokaryotes.</title>
        <authorList>
            <person name="Whitman W."/>
        </authorList>
    </citation>
    <scope>NUCLEOTIDE SEQUENCE</scope>
    <source>
        <strain evidence="2">SP2016B</strain>
    </source>
</reference>
<gene>
    <name evidence="2" type="ORF">GGP82_003427</name>
</gene>
<accession>A0A9X2Z1L9</accession>
<evidence type="ECO:0000313" key="2">
    <source>
        <dbReference type="EMBL" id="MCS3866844.1"/>
    </source>
</evidence>
<keyword evidence="1" id="KW-0472">Membrane</keyword>
<feature type="transmembrane region" description="Helical" evidence="1">
    <location>
        <begin position="50"/>
        <end position="72"/>
    </location>
</feature>
<evidence type="ECO:0000256" key="1">
    <source>
        <dbReference type="SAM" id="Phobius"/>
    </source>
</evidence>
<evidence type="ECO:0000313" key="3">
    <source>
        <dbReference type="Proteomes" id="UP001155034"/>
    </source>
</evidence>
<sequence length="87" mass="9399">MLGFSVTFGLSGLDILALLLHAAGLRVALALKIRSYSEKWAHSEKWGFRVFLVMTAIPFLTAVSTLFVWAAVSIVRPGLLALLQVGA</sequence>
<name>A0A9X2Z1L9_9BACT</name>
<organism evidence="2 3">
    <name type="scientific">Salinibacter ruber</name>
    <dbReference type="NCBI Taxonomy" id="146919"/>
    <lineage>
        <taxon>Bacteria</taxon>
        <taxon>Pseudomonadati</taxon>
        <taxon>Rhodothermota</taxon>
        <taxon>Rhodothermia</taxon>
        <taxon>Rhodothermales</taxon>
        <taxon>Salinibacteraceae</taxon>
        <taxon>Salinibacter</taxon>
    </lineage>
</organism>